<dbReference type="EMBL" id="CAXHTB010000009">
    <property type="protein sequence ID" value="CAL0311851.1"/>
    <property type="molecule type" value="Genomic_DNA"/>
</dbReference>
<dbReference type="InterPro" id="IPR010033">
    <property type="entry name" value="HAD_SF_ppase_IIIC"/>
</dbReference>
<keyword evidence="1" id="KW-1133">Transmembrane helix</keyword>
<dbReference type="AlphaFoldDB" id="A0AAV1WS05"/>
<feature type="transmembrane region" description="Helical" evidence="1">
    <location>
        <begin position="160"/>
        <end position="181"/>
    </location>
</feature>
<keyword evidence="3" id="KW-1185">Reference proteome</keyword>
<protein>
    <recommendedName>
        <fullName evidence="4">Magnesium-dependent phosphatase 1</fullName>
    </recommendedName>
</protein>
<dbReference type="PANTHER" id="PTHR17901">
    <property type="entry name" value="MAGNESIUM-DEPENDENT PHOSPHATASE 1 MDP1"/>
    <property type="match status" value="1"/>
</dbReference>
<evidence type="ECO:0000256" key="1">
    <source>
        <dbReference type="SAM" id="Phobius"/>
    </source>
</evidence>
<dbReference type="SFLD" id="SFLDG01129">
    <property type="entry name" value="C1.5:_HAD__Beta-PGM__Phosphata"/>
    <property type="match status" value="1"/>
</dbReference>
<gene>
    <name evidence="2" type="ORF">LLUT_LOCUS12911</name>
</gene>
<comment type="caution">
    <text evidence="2">The sequence shown here is derived from an EMBL/GenBank/DDBJ whole genome shotgun (WGS) entry which is preliminary data.</text>
</comment>
<dbReference type="InterPro" id="IPR036412">
    <property type="entry name" value="HAD-like_sf"/>
</dbReference>
<dbReference type="InterPro" id="IPR023214">
    <property type="entry name" value="HAD_sf"/>
</dbReference>
<dbReference type="CDD" id="cd07501">
    <property type="entry name" value="HAD_MDP-1_like"/>
    <property type="match status" value="1"/>
</dbReference>
<organism evidence="2 3">
    <name type="scientific">Lupinus luteus</name>
    <name type="common">European yellow lupine</name>
    <dbReference type="NCBI Taxonomy" id="3873"/>
    <lineage>
        <taxon>Eukaryota</taxon>
        <taxon>Viridiplantae</taxon>
        <taxon>Streptophyta</taxon>
        <taxon>Embryophyta</taxon>
        <taxon>Tracheophyta</taxon>
        <taxon>Spermatophyta</taxon>
        <taxon>Magnoliopsida</taxon>
        <taxon>eudicotyledons</taxon>
        <taxon>Gunneridae</taxon>
        <taxon>Pentapetalae</taxon>
        <taxon>rosids</taxon>
        <taxon>fabids</taxon>
        <taxon>Fabales</taxon>
        <taxon>Fabaceae</taxon>
        <taxon>Papilionoideae</taxon>
        <taxon>50 kb inversion clade</taxon>
        <taxon>genistoids sensu lato</taxon>
        <taxon>core genistoids</taxon>
        <taxon>Genisteae</taxon>
        <taxon>Lupinus</taxon>
    </lineage>
</organism>
<dbReference type="SFLD" id="SFLDS00003">
    <property type="entry name" value="Haloacid_Dehalogenase"/>
    <property type="match status" value="1"/>
</dbReference>
<dbReference type="Proteomes" id="UP001497480">
    <property type="component" value="Unassembled WGS sequence"/>
</dbReference>
<accession>A0AAV1WS05</accession>
<sequence>MGEEENVKKRALQIIATFHNLPRLIVFDLDYTLWPFYCECYYEDEMPYLYPQARGILCALKEKGIDMAIASRSPTPKIAKTFLNKLGIQSLFVAQEIFSSRTHKTDHFQRIHRKTGIPYGSMLFFDDEDRNIEGVKSSSIISFVSVLRGNYIFIWNSRNLNILIILFYVQVSKMGVISILVGNGVNLEALRKGLSEFSQNLGSSSSS</sequence>
<dbReference type="InterPro" id="IPR010036">
    <property type="entry name" value="MDP_1_eu_arc"/>
</dbReference>
<dbReference type="NCBIfam" id="TIGR01681">
    <property type="entry name" value="HAD-SF-IIIC"/>
    <property type="match status" value="1"/>
</dbReference>
<dbReference type="GO" id="GO:0003993">
    <property type="term" value="F:acid phosphatase activity"/>
    <property type="evidence" value="ECO:0007669"/>
    <property type="project" value="TreeGrafter"/>
</dbReference>
<evidence type="ECO:0008006" key="4">
    <source>
        <dbReference type="Google" id="ProtNLM"/>
    </source>
</evidence>
<dbReference type="Gene3D" id="3.40.50.1000">
    <property type="entry name" value="HAD superfamily/HAD-like"/>
    <property type="match status" value="1"/>
</dbReference>
<dbReference type="SUPFAM" id="SSF56784">
    <property type="entry name" value="HAD-like"/>
    <property type="match status" value="1"/>
</dbReference>
<dbReference type="PANTHER" id="PTHR17901:SF14">
    <property type="entry name" value="MAGNESIUM-DEPENDENT PHOSPHATASE 1"/>
    <property type="match status" value="1"/>
</dbReference>
<dbReference type="Pfam" id="PF12689">
    <property type="entry name" value="Acid_PPase"/>
    <property type="match status" value="2"/>
</dbReference>
<dbReference type="InterPro" id="IPR035679">
    <property type="entry name" value="MDP-1_euk"/>
</dbReference>
<proteinExistence type="predicted"/>
<name>A0AAV1WS05_LUPLU</name>
<keyword evidence="1" id="KW-0812">Transmembrane</keyword>
<dbReference type="SFLD" id="SFLDG01131">
    <property type="entry name" value="C1.5.2:_MDP_Like"/>
    <property type="match status" value="1"/>
</dbReference>
<evidence type="ECO:0000313" key="2">
    <source>
        <dbReference type="EMBL" id="CAL0311851.1"/>
    </source>
</evidence>
<reference evidence="2 3" key="1">
    <citation type="submission" date="2024-03" db="EMBL/GenBank/DDBJ databases">
        <authorList>
            <person name="Martinez-Hernandez J."/>
        </authorList>
    </citation>
    <scope>NUCLEOTIDE SEQUENCE [LARGE SCALE GENOMIC DNA]</scope>
</reference>
<dbReference type="FunFam" id="3.40.50.1000:FF:000120">
    <property type="entry name" value="Magnesium-dependent phosphatase 1"/>
    <property type="match status" value="1"/>
</dbReference>
<keyword evidence="1" id="KW-0472">Membrane</keyword>
<evidence type="ECO:0000313" key="3">
    <source>
        <dbReference type="Proteomes" id="UP001497480"/>
    </source>
</evidence>